<keyword evidence="1" id="KW-0812">Transmembrane</keyword>
<keyword evidence="1" id="KW-0472">Membrane</keyword>
<protein>
    <submittedName>
        <fullName evidence="2">Uncharacterized protein</fullName>
    </submittedName>
</protein>
<dbReference type="EMBL" id="MWBQ01000033">
    <property type="protein sequence ID" value="OQA60779.1"/>
    <property type="molecule type" value="Genomic_DNA"/>
</dbReference>
<sequence length="270" mass="31925">MRPDRNFFRNYSDFRRILVYILFFLSVVLVVIPGLIAQLIQIAAIILLGWFILQILFEIFNRLTVLERPQQYDNFYSAWPDIKDCIMNAFKKGSPCTIWWLESSLEHASVMVDDVLKPILQNSPKNPLKIELVMLDPSWSEIEKINPSWISLAKSNYESLHVYLDVYNEEIRNHEWSIALSLYRFLPNFQGILVNSEHLFVSSCTWKNGKLTDDNFYELYHFNDNFGGKEKIDQFKSWFEHCRKENQNLTQPKSSNQGVTFYITTEDKKK</sequence>
<gene>
    <name evidence="2" type="ORF">BWY41_00550</name>
</gene>
<feature type="transmembrane region" description="Helical" evidence="1">
    <location>
        <begin position="42"/>
        <end position="60"/>
    </location>
</feature>
<evidence type="ECO:0000256" key="1">
    <source>
        <dbReference type="SAM" id="Phobius"/>
    </source>
</evidence>
<comment type="caution">
    <text evidence="2">The sequence shown here is derived from an EMBL/GenBank/DDBJ whole genome shotgun (WGS) entry which is preliminary data.</text>
</comment>
<reference evidence="2" key="1">
    <citation type="submission" date="2017-02" db="EMBL/GenBank/DDBJ databases">
        <title>Delving into the versatile metabolic prowess of the omnipresent phylum Bacteroidetes.</title>
        <authorList>
            <person name="Nobu M.K."/>
            <person name="Mei R."/>
            <person name="Narihiro T."/>
            <person name="Kuroda K."/>
            <person name="Liu W.-T."/>
        </authorList>
    </citation>
    <scope>NUCLEOTIDE SEQUENCE</scope>
    <source>
        <strain evidence="2">ADurb.Bin276</strain>
    </source>
</reference>
<accession>A0A1V5T1X8</accession>
<name>A0A1V5T1X8_9BACT</name>
<proteinExistence type="predicted"/>
<dbReference type="Proteomes" id="UP000485569">
    <property type="component" value="Unassembled WGS sequence"/>
</dbReference>
<evidence type="ECO:0000313" key="2">
    <source>
        <dbReference type="EMBL" id="OQA60779.1"/>
    </source>
</evidence>
<feature type="transmembrane region" description="Helical" evidence="1">
    <location>
        <begin position="17"/>
        <end position="36"/>
    </location>
</feature>
<organism evidence="2">
    <name type="scientific">Candidatus Atribacter allofermentans</name>
    <dbReference type="NCBI Taxonomy" id="1852833"/>
    <lineage>
        <taxon>Bacteria</taxon>
        <taxon>Pseudomonadati</taxon>
        <taxon>Atribacterota</taxon>
        <taxon>Atribacteria</taxon>
        <taxon>Atribacterales</taxon>
        <taxon>Atribacteraceae</taxon>
        <taxon>Atribacter</taxon>
    </lineage>
</organism>
<keyword evidence="1" id="KW-1133">Transmembrane helix</keyword>
<dbReference type="AlphaFoldDB" id="A0A1V5T1X8"/>